<sequence length="25" mass="2972">MRKYCSYLFRNVLCSNAVSYKPTNI</sequence>
<evidence type="ECO:0000313" key="1">
    <source>
        <dbReference type="EMBL" id="JAH49739.1"/>
    </source>
</evidence>
<reference evidence="1" key="2">
    <citation type="journal article" date="2015" name="Fish Shellfish Immunol.">
        <title>Early steps in the European eel (Anguilla anguilla)-Vibrio vulnificus interaction in the gills: Role of the RtxA13 toxin.</title>
        <authorList>
            <person name="Callol A."/>
            <person name="Pajuelo D."/>
            <person name="Ebbesson L."/>
            <person name="Teles M."/>
            <person name="MacKenzie S."/>
            <person name="Amaro C."/>
        </authorList>
    </citation>
    <scope>NUCLEOTIDE SEQUENCE</scope>
</reference>
<organism evidence="1">
    <name type="scientific">Anguilla anguilla</name>
    <name type="common">European freshwater eel</name>
    <name type="synonym">Muraena anguilla</name>
    <dbReference type="NCBI Taxonomy" id="7936"/>
    <lineage>
        <taxon>Eukaryota</taxon>
        <taxon>Metazoa</taxon>
        <taxon>Chordata</taxon>
        <taxon>Craniata</taxon>
        <taxon>Vertebrata</taxon>
        <taxon>Euteleostomi</taxon>
        <taxon>Actinopterygii</taxon>
        <taxon>Neopterygii</taxon>
        <taxon>Teleostei</taxon>
        <taxon>Anguilliformes</taxon>
        <taxon>Anguillidae</taxon>
        <taxon>Anguilla</taxon>
    </lineage>
</organism>
<proteinExistence type="predicted"/>
<accession>A0A0E9T7V0</accession>
<name>A0A0E9T7V0_ANGAN</name>
<protein>
    <submittedName>
        <fullName evidence="1">Uncharacterized protein</fullName>
    </submittedName>
</protein>
<dbReference type="EMBL" id="GBXM01058838">
    <property type="protein sequence ID" value="JAH49739.1"/>
    <property type="molecule type" value="Transcribed_RNA"/>
</dbReference>
<dbReference type="AlphaFoldDB" id="A0A0E9T7V0"/>
<reference evidence="1" key="1">
    <citation type="submission" date="2014-11" db="EMBL/GenBank/DDBJ databases">
        <authorList>
            <person name="Amaro Gonzalez C."/>
        </authorList>
    </citation>
    <scope>NUCLEOTIDE SEQUENCE</scope>
</reference>